<name>A0ABQ8DIF4_BRANA</name>
<feature type="non-terminal residue" evidence="1">
    <location>
        <position position="1"/>
    </location>
</feature>
<dbReference type="SUPFAM" id="SSF56112">
    <property type="entry name" value="Protein kinase-like (PK-like)"/>
    <property type="match status" value="1"/>
</dbReference>
<dbReference type="Proteomes" id="UP000824890">
    <property type="component" value="Unassembled WGS sequence"/>
</dbReference>
<evidence type="ECO:0000313" key="1">
    <source>
        <dbReference type="EMBL" id="KAH0929139.1"/>
    </source>
</evidence>
<evidence type="ECO:0008006" key="3">
    <source>
        <dbReference type="Google" id="ProtNLM"/>
    </source>
</evidence>
<accession>A0ABQ8DIF4</accession>
<dbReference type="InterPro" id="IPR011009">
    <property type="entry name" value="Kinase-like_dom_sf"/>
</dbReference>
<organism evidence="1 2">
    <name type="scientific">Brassica napus</name>
    <name type="common">Rape</name>
    <dbReference type="NCBI Taxonomy" id="3708"/>
    <lineage>
        <taxon>Eukaryota</taxon>
        <taxon>Viridiplantae</taxon>
        <taxon>Streptophyta</taxon>
        <taxon>Embryophyta</taxon>
        <taxon>Tracheophyta</taxon>
        <taxon>Spermatophyta</taxon>
        <taxon>Magnoliopsida</taxon>
        <taxon>eudicotyledons</taxon>
        <taxon>Gunneridae</taxon>
        <taxon>Pentapetalae</taxon>
        <taxon>rosids</taxon>
        <taxon>malvids</taxon>
        <taxon>Brassicales</taxon>
        <taxon>Brassicaceae</taxon>
        <taxon>Brassiceae</taxon>
        <taxon>Brassica</taxon>
    </lineage>
</organism>
<evidence type="ECO:0000313" key="2">
    <source>
        <dbReference type="Proteomes" id="UP000824890"/>
    </source>
</evidence>
<proteinExistence type="predicted"/>
<dbReference type="Gene3D" id="1.10.510.10">
    <property type="entry name" value="Transferase(Phosphotransferase) domain 1"/>
    <property type="match status" value="1"/>
</dbReference>
<comment type="caution">
    <text evidence="1">The sequence shown here is derived from an EMBL/GenBank/DDBJ whole genome shotgun (WGS) entry which is preliminary data.</text>
</comment>
<protein>
    <recommendedName>
        <fullName evidence="3">F-box protein</fullName>
    </recommendedName>
</protein>
<gene>
    <name evidence="1" type="ORF">HID58_014866</name>
</gene>
<reference evidence="1 2" key="1">
    <citation type="submission" date="2021-05" db="EMBL/GenBank/DDBJ databases">
        <title>Genome Assembly of Synthetic Allotetraploid Brassica napus Reveals Homoeologous Exchanges between Subgenomes.</title>
        <authorList>
            <person name="Davis J.T."/>
        </authorList>
    </citation>
    <scope>NUCLEOTIDE SEQUENCE [LARGE SCALE GENOMIC DNA]</scope>
    <source>
        <strain evidence="2">cv. Da-Ae</strain>
        <tissue evidence="1">Seedling</tissue>
    </source>
</reference>
<keyword evidence="2" id="KW-1185">Reference proteome</keyword>
<sequence>DDLSKLSFLRIVLKDHLNLLLLLYAICNSWYNLVKEVGDATFGNVWRAVNKLTGEVLSCFSREIKSSTLFVFDFRNLMSEIGAFKCLSCMHQRGYFHSREVNSSPPYTVYVSTRWYKEPKVPTRVICVHVKIWLGAILPKMLSLRPLFPGARSKNKPAICLFNVCSVIGIPTEEAWLEGL</sequence>
<dbReference type="EMBL" id="JAGKQM010000004">
    <property type="protein sequence ID" value="KAH0929139.1"/>
    <property type="molecule type" value="Genomic_DNA"/>
</dbReference>